<reference evidence="1 2" key="1">
    <citation type="submission" date="2023-07" db="EMBL/GenBank/DDBJ databases">
        <title>Sequencing the genomes of 1000 actinobacteria strains.</title>
        <authorList>
            <person name="Klenk H.-P."/>
        </authorList>
    </citation>
    <scope>NUCLEOTIDE SEQUENCE [LARGE SCALE GENOMIC DNA]</scope>
    <source>
        <strain evidence="1 2">DSM 44709</strain>
    </source>
</reference>
<organism evidence="1 2">
    <name type="scientific">Catenuloplanes indicus</name>
    <dbReference type="NCBI Taxonomy" id="137267"/>
    <lineage>
        <taxon>Bacteria</taxon>
        <taxon>Bacillati</taxon>
        <taxon>Actinomycetota</taxon>
        <taxon>Actinomycetes</taxon>
        <taxon>Micromonosporales</taxon>
        <taxon>Micromonosporaceae</taxon>
        <taxon>Catenuloplanes</taxon>
    </lineage>
</organism>
<sequence>MSTPLPPQERHPDTVLLDRLTAFINSSNPPSGADVVQLLCELLDGSGRPVVSEPWEMTAEVVEDAYGIPAAVVTAGGYTVRLFQHPIDQPDLRIEVHNDTPITGQATGPVGITVGDRPVLTPRSASQSLRIDIGEVPS</sequence>
<dbReference type="Proteomes" id="UP001240236">
    <property type="component" value="Unassembled WGS sequence"/>
</dbReference>
<protein>
    <submittedName>
        <fullName evidence="1">Uncharacterized protein</fullName>
    </submittedName>
</protein>
<comment type="caution">
    <text evidence="1">The sequence shown here is derived from an EMBL/GenBank/DDBJ whole genome shotgun (WGS) entry which is preliminary data.</text>
</comment>
<dbReference type="AlphaFoldDB" id="A0AAE4B0J0"/>
<name>A0AAE4B0J0_9ACTN</name>
<dbReference type="RefSeq" id="WP_307240490.1">
    <property type="nucleotide sequence ID" value="NZ_JAUSUZ010000001.1"/>
</dbReference>
<accession>A0AAE4B0J0</accession>
<keyword evidence="2" id="KW-1185">Reference proteome</keyword>
<proteinExistence type="predicted"/>
<evidence type="ECO:0000313" key="1">
    <source>
        <dbReference type="EMBL" id="MDQ0366858.1"/>
    </source>
</evidence>
<gene>
    <name evidence="1" type="ORF">J2S42_003527</name>
</gene>
<evidence type="ECO:0000313" key="2">
    <source>
        <dbReference type="Proteomes" id="UP001240236"/>
    </source>
</evidence>
<dbReference type="EMBL" id="JAUSUZ010000001">
    <property type="protein sequence ID" value="MDQ0366858.1"/>
    <property type="molecule type" value="Genomic_DNA"/>
</dbReference>